<dbReference type="PANTHER" id="PTHR47992">
    <property type="entry name" value="PROTEIN PHOSPHATASE"/>
    <property type="match status" value="1"/>
</dbReference>
<dbReference type="SMART" id="SM00332">
    <property type="entry name" value="PP2Cc"/>
    <property type="match status" value="1"/>
</dbReference>
<dbReference type="SUPFAM" id="SSF81606">
    <property type="entry name" value="PP2C-like"/>
    <property type="match status" value="1"/>
</dbReference>
<feature type="domain" description="PPM-type phosphatase" evidence="1">
    <location>
        <begin position="78"/>
        <end position="319"/>
    </location>
</feature>
<organism evidence="2 3">
    <name type="scientific">Actinosynnema pretiosum</name>
    <dbReference type="NCBI Taxonomy" id="42197"/>
    <lineage>
        <taxon>Bacteria</taxon>
        <taxon>Bacillati</taxon>
        <taxon>Actinomycetota</taxon>
        <taxon>Actinomycetes</taxon>
        <taxon>Pseudonocardiales</taxon>
        <taxon>Pseudonocardiaceae</taxon>
        <taxon>Actinosynnema</taxon>
    </lineage>
</organism>
<dbReference type="EMBL" id="CP023445">
    <property type="protein sequence ID" value="ATE54906.1"/>
    <property type="molecule type" value="Genomic_DNA"/>
</dbReference>
<dbReference type="KEGG" id="apre:CNX65_17795"/>
<dbReference type="InterPro" id="IPR036457">
    <property type="entry name" value="PPM-type-like_dom_sf"/>
</dbReference>
<sequence length="323" mass="33511">MIMDACPECAAPVTAQDRFCAACGRNLRLRRTPVGGPPALPDERCPCGEGDYGEDGACPQCGRTRPSPRDRVEFTLPGMAGVSDRGRRRKRNEDSMAFGRARGRGLAVVVCDGVASSERAEQASQLAADTALDVLLTGVLAGSDTEQATTDAATSAGAAVSRLARPEAPELAPSCTFVSASVGLDGTVTVGWIGDSRAYLVAESGAARLTTDDTWAAHLVATGQLTEEEAKTDRRAHVLSRWLGSGAESSTPQVVSLRPATAGALVLCSDGLWNYLPEPEHIADALPLGAPPLEAARKLVDVALEAGGHDNITVVVVQLRGGG</sequence>
<dbReference type="CDD" id="cd00143">
    <property type="entry name" value="PP2Cc"/>
    <property type="match status" value="1"/>
</dbReference>
<dbReference type="Gene3D" id="3.60.40.10">
    <property type="entry name" value="PPM-type phosphatase domain"/>
    <property type="match status" value="1"/>
</dbReference>
<reference evidence="2" key="1">
    <citation type="submission" date="2017-09" db="EMBL/GenBank/DDBJ databases">
        <title>Complete Genome Sequence of ansamitocin-producing Bacterium Actinosynnema pretiosum X47.</title>
        <authorList>
            <person name="Cao G."/>
            <person name="Zong G."/>
            <person name="Zhong C."/>
            <person name="Fu J."/>
        </authorList>
    </citation>
    <scope>NUCLEOTIDE SEQUENCE [LARGE SCALE GENOMIC DNA]</scope>
    <source>
        <strain evidence="2">X47</strain>
    </source>
</reference>
<protein>
    <submittedName>
        <fullName evidence="2">Serine/threonine protein phosphatase</fullName>
    </submittedName>
</protein>
<dbReference type="SMART" id="SM00331">
    <property type="entry name" value="PP2C_SIG"/>
    <property type="match status" value="1"/>
</dbReference>
<accession>A0A290Z7D3</accession>
<dbReference type="InterPro" id="IPR001932">
    <property type="entry name" value="PPM-type_phosphatase-like_dom"/>
</dbReference>
<name>A0A290Z7D3_9PSEU</name>
<gene>
    <name evidence="2" type="ORF">CNX65_17795</name>
</gene>
<dbReference type="AlphaFoldDB" id="A0A290Z7D3"/>
<dbReference type="GO" id="GO:0004722">
    <property type="term" value="F:protein serine/threonine phosphatase activity"/>
    <property type="evidence" value="ECO:0007669"/>
    <property type="project" value="InterPro"/>
</dbReference>
<dbReference type="Pfam" id="PF13672">
    <property type="entry name" value="PP2C_2"/>
    <property type="match status" value="1"/>
</dbReference>
<keyword evidence="3" id="KW-1185">Reference proteome</keyword>
<dbReference type="PROSITE" id="PS51746">
    <property type="entry name" value="PPM_2"/>
    <property type="match status" value="1"/>
</dbReference>
<evidence type="ECO:0000259" key="1">
    <source>
        <dbReference type="PROSITE" id="PS51746"/>
    </source>
</evidence>
<evidence type="ECO:0000313" key="2">
    <source>
        <dbReference type="EMBL" id="ATE54906.1"/>
    </source>
</evidence>
<dbReference type="Proteomes" id="UP000218505">
    <property type="component" value="Chromosome"/>
</dbReference>
<proteinExistence type="predicted"/>
<dbReference type="InterPro" id="IPR015655">
    <property type="entry name" value="PP2C"/>
</dbReference>
<evidence type="ECO:0000313" key="3">
    <source>
        <dbReference type="Proteomes" id="UP000218505"/>
    </source>
</evidence>